<name>A0ABQ8LLW9_LABRO</name>
<dbReference type="Gene3D" id="1.10.150.130">
    <property type="match status" value="1"/>
</dbReference>
<dbReference type="InterPro" id="IPR010998">
    <property type="entry name" value="Integrase_recombinase_N"/>
</dbReference>
<evidence type="ECO:0000313" key="4">
    <source>
        <dbReference type="Proteomes" id="UP000830375"/>
    </source>
</evidence>
<gene>
    <name evidence="3" type="ORF">H4Q32_028201</name>
</gene>
<dbReference type="EMBL" id="JACTAM010000022">
    <property type="protein sequence ID" value="KAI2650876.1"/>
    <property type="molecule type" value="Genomic_DNA"/>
</dbReference>
<proteinExistence type="predicted"/>
<sequence>MQRHGQRSCCEGVGYCSPSELASVGAESQSAACVDPYNYVLIHTDNTTTVAYINHQGSTVQQIWSRFGQAQVDLFASPESIHCQWASGPDAYETAGFIPESRDGHAPRYTLAVVVWPDRGPPRYRYTGTQSAEGFTQICFSPSEPHCTDSVQSQGGQGTDSFGSPIYAQQNLVLGACVPIINSSLAHSSEEESPFSGEGHNLAPALRPLEPPSDQEDFRDLPPVVVNTPVQARAPSTWWLYSLKWHILVNWCSSQGKDPGRCGTESELSFLHGGLDRHLSASTLKVQLAAISANHDLVEGRLWRNTIWSLDSSEALQQDPFEPFQSVDLSALSMKMALLTALICVKRVGDLQALSVNDLSTATVPTFSRLSAAPLMKGPGRRNSSL</sequence>
<comment type="caution">
    <text evidence="3">The sequence shown here is derived from an EMBL/GenBank/DDBJ whole genome shotgun (WGS) entry which is preliminary data.</text>
</comment>
<dbReference type="Proteomes" id="UP000830375">
    <property type="component" value="Unassembled WGS sequence"/>
</dbReference>
<reference evidence="3 4" key="1">
    <citation type="submission" date="2022-01" db="EMBL/GenBank/DDBJ databases">
        <title>A high-quality chromosome-level genome assembly of rohu carp, Labeo rohita.</title>
        <authorList>
            <person name="Arick M.A. II"/>
            <person name="Hsu C.-Y."/>
            <person name="Magbanua Z."/>
            <person name="Pechanova O."/>
            <person name="Grover C."/>
            <person name="Miller E."/>
            <person name="Thrash A."/>
            <person name="Ezzel L."/>
            <person name="Alam S."/>
            <person name="Benzie J."/>
            <person name="Hamilton M."/>
            <person name="Karsi A."/>
            <person name="Lawrence M.L."/>
            <person name="Peterson D.G."/>
        </authorList>
    </citation>
    <scope>NUCLEOTIDE SEQUENCE [LARGE SCALE GENOMIC DNA]</scope>
    <source>
        <strain evidence="4">BAU-BD-2019</strain>
        <tissue evidence="3">Blood</tissue>
    </source>
</reference>
<accession>A0ABQ8LLW9</accession>
<evidence type="ECO:0000256" key="1">
    <source>
        <dbReference type="ARBA" id="ARBA00023125"/>
    </source>
</evidence>
<protein>
    <submittedName>
        <fullName evidence="3">F-box/WD repeat-containing protein 10</fullName>
    </submittedName>
</protein>
<dbReference type="SUPFAM" id="SSF47823">
    <property type="entry name" value="lambda integrase-like, N-terminal domain"/>
    <property type="match status" value="1"/>
</dbReference>
<keyword evidence="4" id="KW-1185">Reference proteome</keyword>
<keyword evidence="1" id="KW-0238">DNA-binding</keyword>
<dbReference type="PANTHER" id="PTHR33066">
    <property type="entry name" value="INTEGRASE_SAM-LIKE_N DOMAIN-CONTAINING PROTEIN"/>
    <property type="match status" value="1"/>
</dbReference>
<feature type="region of interest" description="Disordered" evidence="2">
    <location>
        <begin position="189"/>
        <end position="215"/>
    </location>
</feature>
<evidence type="ECO:0000313" key="3">
    <source>
        <dbReference type="EMBL" id="KAI2650876.1"/>
    </source>
</evidence>
<organism evidence="3 4">
    <name type="scientific">Labeo rohita</name>
    <name type="common">Indian major carp</name>
    <name type="synonym">Cyprinus rohita</name>
    <dbReference type="NCBI Taxonomy" id="84645"/>
    <lineage>
        <taxon>Eukaryota</taxon>
        <taxon>Metazoa</taxon>
        <taxon>Chordata</taxon>
        <taxon>Craniata</taxon>
        <taxon>Vertebrata</taxon>
        <taxon>Euteleostomi</taxon>
        <taxon>Actinopterygii</taxon>
        <taxon>Neopterygii</taxon>
        <taxon>Teleostei</taxon>
        <taxon>Ostariophysi</taxon>
        <taxon>Cypriniformes</taxon>
        <taxon>Cyprinidae</taxon>
        <taxon>Labeoninae</taxon>
        <taxon>Labeonini</taxon>
        <taxon>Labeo</taxon>
    </lineage>
</organism>
<evidence type="ECO:0000256" key="2">
    <source>
        <dbReference type="SAM" id="MobiDB-lite"/>
    </source>
</evidence>
<dbReference type="PANTHER" id="PTHR33066:SF2">
    <property type="entry name" value="FILAGGRIN-2-LIKE"/>
    <property type="match status" value="1"/>
</dbReference>